<dbReference type="PROSITE" id="PS50041">
    <property type="entry name" value="C_TYPE_LECTIN_2"/>
    <property type="match status" value="1"/>
</dbReference>
<reference evidence="4" key="1">
    <citation type="submission" date="2020-05" db="UniProtKB">
        <authorList>
            <consortium name="EnsemblMetazoa"/>
        </authorList>
    </citation>
    <scope>IDENTIFICATION</scope>
    <source>
        <strain evidence="4">Aabys</strain>
    </source>
</reference>
<accession>A0A1I8MRQ3</accession>
<dbReference type="Gene3D" id="3.10.100.10">
    <property type="entry name" value="Mannose-Binding Protein A, subunit A"/>
    <property type="match status" value="1"/>
</dbReference>
<dbReference type="SMART" id="SM00034">
    <property type="entry name" value="CLECT"/>
    <property type="match status" value="1"/>
</dbReference>
<dbReference type="SUPFAM" id="SSF56436">
    <property type="entry name" value="C-type lectin-like"/>
    <property type="match status" value="1"/>
</dbReference>
<dbReference type="InterPro" id="IPR050111">
    <property type="entry name" value="C-type_lectin/snaclec_domain"/>
</dbReference>
<feature type="domain" description="C-type lectin" evidence="3">
    <location>
        <begin position="28"/>
        <end position="151"/>
    </location>
</feature>
<name>A0A1I8MRQ3_MUSDO</name>
<proteinExistence type="predicted"/>
<dbReference type="OrthoDB" id="7715894at2759"/>
<dbReference type="VEuPathDB" id="VectorBase:MDOA007767"/>
<protein>
    <recommendedName>
        <fullName evidence="3">C-type lectin domain-containing protein</fullName>
    </recommendedName>
</protein>
<dbReference type="InterPro" id="IPR018378">
    <property type="entry name" value="C-type_lectin_CS"/>
</dbReference>
<dbReference type="PROSITE" id="PS00615">
    <property type="entry name" value="C_TYPE_LECTIN_1"/>
    <property type="match status" value="1"/>
</dbReference>
<dbReference type="EnsemblMetazoa" id="MDOA007767-RA">
    <property type="protein sequence ID" value="MDOA007767-PA"/>
    <property type="gene ID" value="MDOA007767"/>
</dbReference>
<dbReference type="InterPro" id="IPR016186">
    <property type="entry name" value="C-type_lectin-like/link_sf"/>
</dbReference>
<dbReference type="InterPro" id="IPR001304">
    <property type="entry name" value="C-type_lectin-like"/>
</dbReference>
<organism evidence="4">
    <name type="scientific">Musca domestica</name>
    <name type="common">House fly</name>
    <dbReference type="NCBI Taxonomy" id="7370"/>
    <lineage>
        <taxon>Eukaryota</taxon>
        <taxon>Metazoa</taxon>
        <taxon>Ecdysozoa</taxon>
        <taxon>Arthropoda</taxon>
        <taxon>Hexapoda</taxon>
        <taxon>Insecta</taxon>
        <taxon>Pterygota</taxon>
        <taxon>Neoptera</taxon>
        <taxon>Endopterygota</taxon>
        <taxon>Diptera</taxon>
        <taxon>Brachycera</taxon>
        <taxon>Muscomorpha</taxon>
        <taxon>Muscoidea</taxon>
        <taxon>Muscidae</taxon>
        <taxon>Musca</taxon>
    </lineage>
</organism>
<keyword evidence="1" id="KW-1015">Disulfide bond</keyword>
<dbReference type="VEuPathDB" id="VectorBase:MDOMA2_013594"/>
<evidence type="ECO:0000259" key="3">
    <source>
        <dbReference type="PROSITE" id="PS50041"/>
    </source>
</evidence>
<dbReference type="eggNOG" id="KOG4297">
    <property type="taxonomic scope" value="Eukaryota"/>
</dbReference>
<dbReference type="RefSeq" id="XP_005186727.3">
    <property type="nucleotide sequence ID" value="XM_005186670.4"/>
</dbReference>
<keyword evidence="2" id="KW-0732">Signal</keyword>
<feature type="signal peptide" evidence="2">
    <location>
        <begin position="1"/>
        <end position="22"/>
    </location>
</feature>
<gene>
    <name evidence="4" type="primary">101896357</name>
</gene>
<evidence type="ECO:0000256" key="1">
    <source>
        <dbReference type="ARBA" id="ARBA00023157"/>
    </source>
</evidence>
<evidence type="ECO:0000313" key="4">
    <source>
        <dbReference type="EnsemblMetazoa" id="MDOA007767-PA"/>
    </source>
</evidence>
<sequence length="155" mass="18157">MERRSLFVAACICCIAIGMVRAKLYTSSQNNTYFIEARHKYNWFQSQNQCTLQNMTLLSIENADKNREIHDLINENFKDKEKPLLYIGANDLANLKHFCWTKTGLEFDYTNWSEGEPNNYGGNEHCVHIGLYDDDTWNDVDCSMRFGYICEENKK</sequence>
<dbReference type="InterPro" id="IPR016187">
    <property type="entry name" value="CTDL_fold"/>
</dbReference>
<dbReference type="AlphaFoldDB" id="A0A1I8MRQ3"/>
<dbReference type="Pfam" id="PF00059">
    <property type="entry name" value="Lectin_C"/>
    <property type="match status" value="1"/>
</dbReference>
<evidence type="ECO:0000256" key="2">
    <source>
        <dbReference type="SAM" id="SignalP"/>
    </source>
</evidence>
<feature type="chain" id="PRO_5044560741" description="C-type lectin domain-containing protein" evidence="2">
    <location>
        <begin position="23"/>
        <end position="155"/>
    </location>
</feature>
<dbReference type="KEGG" id="mde:101896357"/>
<dbReference type="CDD" id="cd00037">
    <property type="entry name" value="CLECT"/>
    <property type="match status" value="1"/>
</dbReference>
<dbReference type="PANTHER" id="PTHR22803">
    <property type="entry name" value="MANNOSE, PHOSPHOLIPASE, LECTIN RECEPTOR RELATED"/>
    <property type="match status" value="1"/>
</dbReference>